<sequence>MPTLAIDRDFLREFADLEKPVQDRVEEVFAKFDRATHTGLHLEKVTHARDRRFRTIRIGKSHRGVVLAPESGDIYTLLKVLPHDEAYAWAARRTASVNSATGRIEIRDSEAIDTVRPHLEQMAATRQREEPAELFAEVADADMHRLGIDPQTLEFARVLTDPVQLETARMFLPTTQWQVLYGLATGMAPEQVWDELGAAITSGGDGFDPEDLDAAVRRSPDRVVLVDGPGELMAVFARPFDLWRVYLHPMQRDAAEARHSGPARVTGGPGTGKTVVALHRARALAERGAGPVLVTTFTSTLAESLAAGMKVLADTPEPLEAVTVEHVDKLAHRVFREVHGPPQLLQNQRERELWTAAAEHTGAGFSPAFLAEEWRQVILAKRIDSADAYLAAKRTGRGRRLGAAQKARVWQAVWEFQRELRDGGLWTHESVCAEAARILAERADDDKPYRHVVVDEAQDLGPEKWRLLRAAVPHAPDDVFIAGDTHQRIYANRVSLREVGVDVTGRSRRLRVNYRTTAQILGWSLELLHGESIDDMDGGLETLAGCRSEVSGLPPQLTGFANRAAELRALADTVREWLGADVLPSEIGVAARSNRLAEEAADALVQAGVAARMLRGGQAEEDAVSVGTMHRMKGLEFRCLAVVGADADRIPSAKALTPESEDAVAHANDLQRERCLLFVACTRARELLNVTWQGEPSPFLPKAG</sequence>
<dbReference type="Pfam" id="PF13361">
    <property type="entry name" value="UvrD_C"/>
    <property type="match status" value="1"/>
</dbReference>
<dbReference type="RefSeq" id="WP_184636750.1">
    <property type="nucleotide sequence ID" value="NZ_BAABKT010000039.1"/>
</dbReference>
<keyword evidence="12" id="KW-1185">Reference proteome</keyword>
<dbReference type="PANTHER" id="PTHR11070:SF45">
    <property type="entry name" value="DNA 3'-5' HELICASE"/>
    <property type="match status" value="1"/>
</dbReference>
<dbReference type="GO" id="GO:0043138">
    <property type="term" value="F:3'-5' DNA helicase activity"/>
    <property type="evidence" value="ECO:0007669"/>
    <property type="project" value="UniProtKB-EC"/>
</dbReference>
<comment type="catalytic activity">
    <reaction evidence="8">
        <text>ATP + H2O = ADP + phosphate + H(+)</text>
        <dbReference type="Rhea" id="RHEA:13065"/>
        <dbReference type="ChEBI" id="CHEBI:15377"/>
        <dbReference type="ChEBI" id="CHEBI:15378"/>
        <dbReference type="ChEBI" id="CHEBI:30616"/>
        <dbReference type="ChEBI" id="CHEBI:43474"/>
        <dbReference type="ChEBI" id="CHEBI:456216"/>
        <dbReference type="EC" id="5.6.2.4"/>
    </reaction>
</comment>
<evidence type="ECO:0000256" key="4">
    <source>
        <dbReference type="ARBA" id="ARBA00022840"/>
    </source>
</evidence>
<evidence type="ECO:0000256" key="3">
    <source>
        <dbReference type="ARBA" id="ARBA00022806"/>
    </source>
</evidence>
<dbReference type="Gene3D" id="3.40.50.300">
    <property type="entry name" value="P-loop containing nucleotide triphosphate hydrolases"/>
    <property type="match status" value="2"/>
</dbReference>
<dbReference type="GO" id="GO:0005524">
    <property type="term" value="F:ATP binding"/>
    <property type="evidence" value="ECO:0007669"/>
    <property type="project" value="UniProtKB-UniRule"/>
</dbReference>
<keyword evidence="2 9" id="KW-0378">Hydrolase</keyword>
<dbReference type="InterPro" id="IPR014016">
    <property type="entry name" value="UvrD-like_ATP-bd"/>
</dbReference>
<dbReference type="GO" id="GO:0016787">
    <property type="term" value="F:hydrolase activity"/>
    <property type="evidence" value="ECO:0007669"/>
    <property type="project" value="UniProtKB-UniRule"/>
</dbReference>
<dbReference type="AlphaFoldDB" id="A0A841EH67"/>
<evidence type="ECO:0000313" key="11">
    <source>
        <dbReference type="EMBL" id="MBB5999730.1"/>
    </source>
</evidence>
<evidence type="ECO:0000256" key="9">
    <source>
        <dbReference type="PROSITE-ProRule" id="PRU00560"/>
    </source>
</evidence>
<gene>
    <name evidence="11" type="ORF">HNR25_003481</name>
</gene>
<dbReference type="GO" id="GO:0003677">
    <property type="term" value="F:DNA binding"/>
    <property type="evidence" value="ECO:0007669"/>
    <property type="project" value="InterPro"/>
</dbReference>
<comment type="caution">
    <text evidence="11">The sequence shown here is derived from an EMBL/GenBank/DDBJ whole genome shotgun (WGS) entry which is preliminary data.</text>
</comment>
<dbReference type="Pfam" id="PF00580">
    <property type="entry name" value="UvrD-helicase"/>
    <property type="match status" value="1"/>
</dbReference>
<keyword evidence="4 9" id="KW-0067">ATP-binding</keyword>
<dbReference type="EC" id="5.6.2.4" evidence="7"/>
<dbReference type="PANTHER" id="PTHR11070">
    <property type="entry name" value="UVRD / RECB / PCRA DNA HELICASE FAMILY MEMBER"/>
    <property type="match status" value="1"/>
</dbReference>
<dbReference type="PROSITE" id="PS51198">
    <property type="entry name" value="UVRD_HELICASE_ATP_BIND"/>
    <property type="match status" value="1"/>
</dbReference>
<dbReference type="SUPFAM" id="SSF52540">
    <property type="entry name" value="P-loop containing nucleoside triphosphate hydrolases"/>
    <property type="match status" value="1"/>
</dbReference>
<dbReference type="EMBL" id="JACHLY010000001">
    <property type="protein sequence ID" value="MBB5999730.1"/>
    <property type="molecule type" value="Genomic_DNA"/>
</dbReference>
<feature type="domain" description="UvrD-like helicase ATP-binding" evidence="10">
    <location>
        <begin position="246"/>
        <end position="517"/>
    </location>
</feature>
<evidence type="ECO:0000256" key="5">
    <source>
        <dbReference type="ARBA" id="ARBA00023235"/>
    </source>
</evidence>
<dbReference type="InterPro" id="IPR014017">
    <property type="entry name" value="DNA_helicase_UvrD-like_C"/>
</dbReference>
<evidence type="ECO:0000256" key="6">
    <source>
        <dbReference type="ARBA" id="ARBA00034617"/>
    </source>
</evidence>
<accession>A0A841EH67</accession>
<evidence type="ECO:0000256" key="7">
    <source>
        <dbReference type="ARBA" id="ARBA00034808"/>
    </source>
</evidence>
<organism evidence="11 12">
    <name type="scientific">Streptomonospora salina</name>
    <dbReference type="NCBI Taxonomy" id="104205"/>
    <lineage>
        <taxon>Bacteria</taxon>
        <taxon>Bacillati</taxon>
        <taxon>Actinomycetota</taxon>
        <taxon>Actinomycetes</taxon>
        <taxon>Streptosporangiales</taxon>
        <taxon>Nocardiopsidaceae</taxon>
        <taxon>Streptomonospora</taxon>
    </lineage>
</organism>
<evidence type="ECO:0000256" key="8">
    <source>
        <dbReference type="ARBA" id="ARBA00048988"/>
    </source>
</evidence>
<comment type="catalytic activity">
    <reaction evidence="6">
        <text>Couples ATP hydrolysis with the unwinding of duplex DNA by translocating in the 3'-5' direction.</text>
        <dbReference type="EC" id="5.6.2.4"/>
    </reaction>
</comment>
<evidence type="ECO:0000313" key="12">
    <source>
        <dbReference type="Proteomes" id="UP000578077"/>
    </source>
</evidence>
<dbReference type="GO" id="GO:0000725">
    <property type="term" value="P:recombinational repair"/>
    <property type="evidence" value="ECO:0007669"/>
    <property type="project" value="TreeGrafter"/>
</dbReference>
<name>A0A841EH67_9ACTN</name>
<evidence type="ECO:0000259" key="10">
    <source>
        <dbReference type="PROSITE" id="PS51198"/>
    </source>
</evidence>
<protein>
    <recommendedName>
        <fullName evidence="7">DNA 3'-5' helicase</fullName>
        <ecNumber evidence="7">5.6.2.4</ecNumber>
    </recommendedName>
</protein>
<keyword evidence="1 9" id="KW-0547">Nucleotide-binding</keyword>
<evidence type="ECO:0000256" key="1">
    <source>
        <dbReference type="ARBA" id="ARBA00022741"/>
    </source>
</evidence>
<keyword evidence="5" id="KW-0413">Isomerase</keyword>
<keyword evidence="3 9" id="KW-0347">Helicase</keyword>
<dbReference type="InterPro" id="IPR027417">
    <property type="entry name" value="P-loop_NTPase"/>
</dbReference>
<proteinExistence type="predicted"/>
<feature type="binding site" evidence="9">
    <location>
        <begin position="267"/>
        <end position="274"/>
    </location>
    <ligand>
        <name>ATP</name>
        <dbReference type="ChEBI" id="CHEBI:30616"/>
    </ligand>
</feature>
<dbReference type="InterPro" id="IPR000212">
    <property type="entry name" value="DNA_helicase_UvrD/REP"/>
</dbReference>
<reference evidence="11 12" key="1">
    <citation type="submission" date="2020-08" db="EMBL/GenBank/DDBJ databases">
        <title>Sequencing the genomes of 1000 actinobacteria strains.</title>
        <authorList>
            <person name="Klenk H.-P."/>
        </authorList>
    </citation>
    <scope>NUCLEOTIDE SEQUENCE [LARGE SCALE GENOMIC DNA]</scope>
    <source>
        <strain evidence="11 12">DSM 44593</strain>
    </source>
</reference>
<evidence type="ECO:0000256" key="2">
    <source>
        <dbReference type="ARBA" id="ARBA00022801"/>
    </source>
</evidence>
<dbReference type="Proteomes" id="UP000578077">
    <property type="component" value="Unassembled WGS sequence"/>
</dbReference>